<feature type="region of interest" description="Disordered" evidence="1">
    <location>
        <begin position="536"/>
        <end position="578"/>
    </location>
</feature>
<reference evidence="4 5" key="1">
    <citation type="journal article" date="2016" name="Appl. Microbiol. Biotechnol.">
        <title>Characterization of T-DNA insertion mutants with decreased virulence in the entomopathogenic fungus Beauveria bassiana JEF-007.</title>
        <authorList>
            <person name="Kim S."/>
            <person name="Lee S.J."/>
            <person name="Nai Y.S."/>
            <person name="Yu J.S."/>
            <person name="Lee M.R."/>
            <person name="Yang Y.T."/>
            <person name="Kim J.S."/>
        </authorList>
    </citation>
    <scope>NUCLEOTIDE SEQUENCE [LARGE SCALE GENOMIC DNA]</scope>
    <source>
        <strain evidence="4 5">JEF-007</strain>
    </source>
</reference>
<evidence type="ECO:0000256" key="3">
    <source>
        <dbReference type="SAM" id="SignalP"/>
    </source>
</evidence>
<dbReference type="EMBL" id="MRVG01000005">
    <property type="protein sequence ID" value="PMB68761.1"/>
    <property type="molecule type" value="Genomic_DNA"/>
</dbReference>
<feature type="compositionally biased region" description="Low complexity" evidence="1">
    <location>
        <begin position="445"/>
        <end position="461"/>
    </location>
</feature>
<organism evidence="4 5">
    <name type="scientific">Beauveria bassiana</name>
    <name type="common">White muscardine disease fungus</name>
    <name type="synonym">Tritirachium shiotae</name>
    <dbReference type="NCBI Taxonomy" id="176275"/>
    <lineage>
        <taxon>Eukaryota</taxon>
        <taxon>Fungi</taxon>
        <taxon>Dikarya</taxon>
        <taxon>Ascomycota</taxon>
        <taxon>Pezizomycotina</taxon>
        <taxon>Sordariomycetes</taxon>
        <taxon>Hypocreomycetidae</taxon>
        <taxon>Hypocreales</taxon>
        <taxon>Cordycipitaceae</taxon>
        <taxon>Beauveria</taxon>
    </lineage>
</organism>
<accession>A0A2N6NNA8</accession>
<feature type="region of interest" description="Disordered" evidence="1">
    <location>
        <begin position="341"/>
        <end position="419"/>
    </location>
</feature>
<feature type="compositionally biased region" description="Polar residues" evidence="1">
    <location>
        <begin position="385"/>
        <end position="396"/>
    </location>
</feature>
<dbReference type="AlphaFoldDB" id="A0A2N6NNA8"/>
<evidence type="ECO:0000256" key="2">
    <source>
        <dbReference type="SAM" id="Phobius"/>
    </source>
</evidence>
<feature type="signal peptide" evidence="3">
    <location>
        <begin position="1"/>
        <end position="22"/>
    </location>
</feature>
<keyword evidence="2" id="KW-0812">Transmembrane</keyword>
<keyword evidence="3" id="KW-0732">Signal</keyword>
<gene>
    <name evidence="4" type="ORF">BM221_005343</name>
</gene>
<proteinExistence type="predicted"/>
<keyword evidence="2" id="KW-1133">Transmembrane helix</keyword>
<evidence type="ECO:0008006" key="6">
    <source>
        <dbReference type="Google" id="ProtNLM"/>
    </source>
</evidence>
<dbReference type="OMA" id="GETDAKW"/>
<dbReference type="Proteomes" id="UP000235728">
    <property type="component" value="Unassembled WGS sequence"/>
</dbReference>
<feature type="transmembrane region" description="Helical" evidence="2">
    <location>
        <begin position="236"/>
        <end position="260"/>
    </location>
</feature>
<evidence type="ECO:0000313" key="5">
    <source>
        <dbReference type="Proteomes" id="UP000235728"/>
    </source>
</evidence>
<name>A0A2N6NNA8_BEABA</name>
<comment type="caution">
    <text evidence="4">The sequence shown here is derived from an EMBL/GenBank/DDBJ whole genome shotgun (WGS) entry which is preliminary data.</text>
</comment>
<evidence type="ECO:0000313" key="4">
    <source>
        <dbReference type="EMBL" id="PMB68761.1"/>
    </source>
</evidence>
<evidence type="ECO:0000256" key="1">
    <source>
        <dbReference type="SAM" id="MobiDB-lite"/>
    </source>
</evidence>
<sequence length="578" mass="63032">MIFSIRASYLIALVSTALSAHALQVAPGSPCAHKCLGSPSDNNWSASDSNTNSSEIACFDDQFSSTKVGLKYKQCQECLQTSTRGNWGETDAKWFVYNARFALDVCLFHTPKESDDKAVSSCSTNQACESLKESLTYDNLADTQNTTWNYCFDGNGAFMGGSERAKCMQCLRDSQNQTYLANFITALEAGCRQQPEKGIAIGLSGTVFTDHAVQITDPNNTPHPDSDKSPGLSTGAIIGIAVAVIILILIAVGLLLYYCARERESGNWEQDYYDGDTPPNDSIFAARYDMTQARLRAEQQQQQAEAAAKFQYLRYHENVLAPEKPRTFNTSGDYYDHMERYRPAQGQEQPRGRSAYRMDDLSPTAPKRSSTATLPSHHAVKRDPSSSGTITESRSGSDVVATRRRPSPPASVHKPVRSNTPDSFAVQVYLDAAAESARMAAVAAATAKPPSISSIPANSPRSSKRRSILSMFSLRSGSSSTSKKSKISSANCSSQQHPPPRYIFQPPLTSDKAFHGDKGISRPILAREEPRFLEAGIAGRPNNVAPSRAPPRPPSPADKYAEYGEVPLRSGKEDLYGM</sequence>
<protein>
    <recommendedName>
        <fullName evidence="6">LPXTG-domain-containing protein</fullName>
    </recommendedName>
</protein>
<feature type="compositionally biased region" description="Low complexity" evidence="1">
    <location>
        <begin position="468"/>
        <end position="482"/>
    </location>
</feature>
<feature type="chain" id="PRO_5014633423" description="LPXTG-domain-containing protein" evidence="3">
    <location>
        <begin position="23"/>
        <end position="578"/>
    </location>
</feature>
<keyword evidence="2" id="KW-0472">Membrane</keyword>
<feature type="region of interest" description="Disordered" evidence="1">
    <location>
        <begin position="445"/>
        <end position="500"/>
    </location>
</feature>